<protein>
    <submittedName>
        <fullName evidence="4">DUF5641 domain-containing protein</fullName>
    </submittedName>
</protein>
<dbReference type="WBParaSite" id="HPBE_0000146801-mRNA-1">
    <property type="protein sequence ID" value="HPBE_0000146801-mRNA-1"/>
    <property type="gene ID" value="HPBE_0000146801"/>
</dbReference>
<sequence>LNTTDTTRWKKIAENITGFNTDIPRFVASKSTCRYDLIVFSDSSRRVYAAVAYLVCRPLNNKPFSNIIYAKTRIATPEKSTVPRLELQAIVLAAKMTRFLLKELTIRVHSIHWLSDSQIALYWIHSRKHLKTFVQNCVKLIHEVIDELATANINYNSTTEFLLAFRRFISRRGTPSNILSDNAPNFKLGREVLINELRQISEDKSLNMLWDIWHKEYLRTIAKRNQIRLAKRQSSSKQPQIGDIVLIEMDNTGRSQWPLGVAVELNKSSDGATRSVKVKTAKRRILDWSTNQLIPLEVAAAEESSTKINTPTPPTRVQLPRAAKKTILR</sequence>
<evidence type="ECO:0000259" key="2">
    <source>
        <dbReference type="Pfam" id="PF18701"/>
    </source>
</evidence>
<dbReference type="GO" id="GO:0003676">
    <property type="term" value="F:nucleic acid binding"/>
    <property type="evidence" value="ECO:0007669"/>
    <property type="project" value="InterPro"/>
</dbReference>
<dbReference type="PANTHER" id="PTHR47331">
    <property type="entry name" value="PHD-TYPE DOMAIN-CONTAINING PROTEIN"/>
    <property type="match status" value="1"/>
</dbReference>
<evidence type="ECO:0000313" key="3">
    <source>
        <dbReference type="Proteomes" id="UP000050761"/>
    </source>
</evidence>
<dbReference type="Pfam" id="PF18701">
    <property type="entry name" value="DUF5641"/>
    <property type="match status" value="1"/>
</dbReference>
<name>A0A183F5M6_HELPZ</name>
<evidence type="ECO:0000313" key="4">
    <source>
        <dbReference type="WBParaSite" id="HPBE_0000146801-mRNA-1"/>
    </source>
</evidence>
<dbReference type="InterPro" id="IPR036397">
    <property type="entry name" value="RNaseH_sf"/>
</dbReference>
<dbReference type="Gene3D" id="3.30.420.10">
    <property type="entry name" value="Ribonuclease H-like superfamily/Ribonuclease H"/>
    <property type="match status" value="1"/>
</dbReference>
<keyword evidence="3" id="KW-1185">Reference proteome</keyword>
<dbReference type="Proteomes" id="UP000050761">
    <property type="component" value="Unassembled WGS sequence"/>
</dbReference>
<accession>A0A183F5M6</accession>
<dbReference type="AlphaFoldDB" id="A0A183F5M6"/>
<feature type="region of interest" description="Disordered" evidence="1">
    <location>
        <begin position="304"/>
        <end position="329"/>
    </location>
</feature>
<feature type="domain" description="DUF5641" evidence="2">
    <location>
        <begin position="205"/>
        <end position="293"/>
    </location>
</feature>
<proteinExistence type="predicted"/>
<dbReference type="InterPro" id="IPR040676">
    <property type="entry name" value="DUF5641"/>
</dbReference>
<organism evidence="3 4">
    <name type="scientific">Heligmosomoides polygyrus</name>
    <name type="common">Parasitic roundworm</name>
    <dbReference type="NCBI Taxonomy" id="6339"/>
    <lineage>
        <taxon>Eukaryota</taxon>
        <taxon>Metazoa</taxon>
        <taxon>Ecdysozoa</taxon>
        <taxon>Nematoda</taxon>
        <taxon>Chromadorea</taxon>
        <taxon>Rhabditida</taxon>
        <taxon>Rhabditina</taxon>
        <taxon>Rhabditomorpha</taxon>
        <taxon>Strongyloidea</taxon>
        <taxon>Heligmosomidae</taxon>
        <taxon>Heligmosomoides</taxon>
    </lineage>
</organism>
<dbReference type="PANTHER" id="PTHR47331:SF5">
    <property type="entry name" value="RIBONUCLEASE H"/>
    <property type="match status" value="1"/>
</dbReference>
<dbReference type="Pfam" id="PF05380">
    <property type="entry name" value="Peptidase_A17"/>
    <property type="match status" value="1"/>
</dbReference>
<reference evidence="4" key="1">
    <citation type="submission" date="2019-09" db="UniProtKB">
        <authorList>
            <consortium name="WormBaseParasite"/>
        </authorList>
    </citation>
    <scope>IDENTIFICATION</scope>
</reference>
<evidence type="ECO:0000256" key="1">
    <source>
        <dbReference type="SAM" id="MobiDB-lite"/>
    </source>
</evidence>
<dbReference type="InterPro" id="IPR008042">
    <property type="entry name" value="Retrotrans_Pao"/>
</dbReference>